<dbReference type="OrthoDB" id="1809801at2"/>
<dbReference type="AlphaFoldDB" id="A0A226BWU4"/>
<dbReference type="PROSITE" id="PS50975">
    <property type="entry name" value="ATP_GRASP"/>
    <property type="match status" value="1"/>
</dbReference>
<dbReference type="Pfam" id="PF14398">
    <property type="entry name" value="ATPgrasp_YheCD"/>
    <property type="match status" value="1"/>
</dbReference>
<dbReference type="GO" id="GO:0046872">
    <property type="term" value="F:metal ion binding"/>
    <property type="evidence" value="ECO:0007669"/>
    <property type="project" value="InterPro"/>
</dbReference>
<dbReference type="InterPro" id="IPR026838">
    <property type="entry name" value="YheC/D"/>
</dbReference>
<protein>
    <recommendedName>
        <fullName evidence="2">ATP-grasp domain-containing protein</fullName>
    </recommendedName>
</protein>
<accession>A0A226BWU4</accession>
<dbReference type="InterPro" id="IPR011761">
    <property type="entry name" value="ATP-grasp"/>
</dbReference>
<reference evidence="3 4" key="1">
    <citation type="submission" date="2017-06" db="EMBL/GenBank/DDBJ databases">
        <title>Draft Genome Sequence of Natranaerobius trueperi halophilic, alkalithermophilic bacteria from soda lakes.</title>
        <authorList>
            <person name="Zhao B."/>
        </authorList>
    </citation>
    <scope>NUCLEOTIDE SEQUENCE [LARGE SCALE GENOMIC DNA]</scope>
    <source>
        <strain evidence="3 4">DSM 18760</strain>
    </source>
</reference>
<gene>
    <name evidence="3" type="ORF">CDO51_12265</name>
</gene>
<evidence type="ECO:0000313" key="4">
    <source>
        <dbReference type="Proteomes" id="UP000214588"/>
    </source>
</evidence>
<sequence>MKAKLQIIPNNSQKSDICYISRKIFDSLDLLDNKIYHLKFGVLNKQIILKPSKHSEEGNGKILLSSDIFNTLFTSDEFSNFEGMTLNIWRQEKNIKLGPVIGIFVKPRRFKFYDNSTTDPIHLIAGTYKSLLCYLFTFNCIDWPNKRVNGITYVPKLNRWTKVWLPLPNVVYDRGSDFSTSQKEKVKIIRNELKSNENIKFINNRDHIGKWKIYKYLLKYDLLANHLPYSVRYKSINDILTMLKRFNFVFLKAIYGKRGKQVMSIKKIDSQNKYKLSYYSKGLREVEVSSKEELKEQVDKFAKEGKFIVQRGITLLKFQDRNFDLRVLLNKDNKGQWKVMKNYVRIAFKKEQTLTNYSLGSERIYFSKIYPKLYSITNNTIPTSEEIEGLATKSAYYIDKEFGYFGELGLDFAIDINGKLWLLEVNTKPSKGYGLESTEIAREYKAIFDYAKYLCGNNSKL</sequence>
<dbReference type="EMBL" id="NIQC01000042">
    <property type="protein sequence ID" value="OWZ82784.1"/>
    <property type="molecule type" value="Genomic_DNA"/>
</dbReference>
<keyword evidence="1" id="KW-0067">ATP-binding</keyword>
<name>A0A226BWU4_9FIRM</name>
<comment type="caution">
    <text evidence="3">The sequence shown here is derived from an EMBL/GenBank/DDBJ whole genome shotgun (WGS) entry which is preliminary data.</text>
</comment>
<evidence type="ECO:0000259" key="2">
    <source>
        <dbReference type="PROSITE" id="PS50975"/>
    </source>
</evidence>
<dbReference type="RefSeq" id="WP_089024517.1">
    <property type="nucleotide sequence ID" value="NZ_NIQC01000042.1"/>
</dbReference>
<evidence type="ECO:0000313" key="3">
    <source>
        <dbReference type="EMBL" id="OWZ82784.1"/>
    </source>
</evidence>
<keyword evidence="4" id="KW-1185">Reference proteome</keyword>
<dbReference type="Proteomes" id="UP000214588">
    <property type="component" value="Unassembled WGS sequence"/>
</dbReference>
<proteinExistence type="predicted"/>
<dbReference type="Gene3D" id="3.30.470.20">
    <property type="entry name" value="ATP-grasp fold, B domain"/>
    <property type="match status" value="1"/>
</dbReference>
<evidence type="ECO:0000256" key="1">
    <source>
        <dbReference type="PROSITE-ProRule" id="PRU00409"/>
    </source>
</evidence>
<organism evidence="3 4">
    <name type="scientific">Natranaerobius trueperi</name>
    <dbReference type="NCBI Taxonomy" id="759412"/>
    <lineage>
        <taxon>Bacteria</taxon>
        <taxon>Bacillati</taxon>
        <taxon>Bacillota</taxon>
        <taxon>Clostridia</taxon>
        <taxon>Natranaerobiales</taxon>
        <taxon>Natranaerobiaceae</taxon>
        <taxon>Natranaerobius</taxon>
    </lineage>
</organism>
<feature type="domain" description="ATP-grasp" evidence="2">
    <location>
        <begin position="252"/>
        <end position="455"/>
    </location>
</feature>
<dbReference type="SUPFAM" id="SSF56059">
    <property type="entry name" value="Glutathione synthetase ATP-binding domain-like"/>
    <property type="match status" value="1"/>
</dbReference>
<keyword evidence="1" id="KW-0547">Nucleotide-binding</keyword>
<dbReference type="GO" id="GO:0005524">
    <property type="term" value="F:ATP binding"/>
    <property type="evidence" value="ECO:0007669"/>
    <property type="project" value="UniProtKB-UniRule"/>
</dbReference>